<dbReference type="EMBL" id="APAU02000190">
    <property type="protein sequence ID" value="EUB55033.1"/>
    <property type="molecule type" value="Genomic_DNA"/>
</dbReference>
<dbReference type="RefSeq" id="XP_024346229.1">
    <property type="nucleotide sequence ID" value="XM_024499354.1"/>
</dbReference>
<evidence type="ECO:0000313" key="2">
    <source>
        <dbReference type="Proteomes" id="UP000019149"/>
    </source>
</evidence>
<dbReference type="GeneID" id="36345820"/>
<dbReference type="Proteomes" id="UP000019149">
    <property type="component" value="Unassembled WGS sequence"/>
</dbReference>
<name>W6U1W9_ECHGR</name>
<comment type="caution">
    <text evidence="1">The sequence shown here is derived from an EMBL/GenBank/DDBJ whole genome shotgun (WGS) entry which is preliminary data.</text>
</comment>
<organism evidence="1 2">
    <name type="scientific">Echinococcus granulosus</name>
    <name type="common">Hydatid tapeworm</name>
    <dbReference type="NCBI Taxonomy" id="6210"/>
    <lineage>
        <taxon>Eukaryota</taxon>
        <taxon>Metazoa</taxon>
        <taxon>Spiralia</taxon>
        <taxon>Lophotrochozoa</taxon>
        <taxon>Platyhelminthes</taxon>
        <taxon>Cestoda</taxon>
        <taxon>Eucestoda</taxon>
        <taxon>Cyclophyllidea</taxon>
        <taxon>Taeniidae</taxon>
        <taxon>Echinococcus</taxon>
        <taxon>Echinococcus granulosus group</taxon>
    </lineage>
</organism>
<evidence type="ECO:0000313" key="1">
    <source>
        <dbReference type="EMBL" id="EUB55033.1"/>
    </source>
</evidence>
<protein>
    <submittedName>
        <fullName evidence="1">Uncharacterized protein</fullName>
    </submittedName>
</protein>
<sequence length="135" mass="15042">MGAFIKLITAKFNSLMQNCVEVVGKHRKIGASSRSQTMCHKASTNSGIFPFIFNKLCLRPSTVKLHLRNKCKSLFYNENIFKHSETHGNGRNEVLSSGGFETLFASASNTNPLRIDLHSSFPGHYEATHINQNDA</sequence>
<keyword evidence="2" id="KW-1185">Reference proteome</keyword>
<gene>
    <name evidence="1" type="ORF">EGR_10105</name>
</gene>
<proteinExistence type="predicted"/>
<dbReference type="AlphaFoldDB" id="W6U1W9"/>
<accession>W6U1W9</accession>
<dbReference type="CTD" id="36345820"/>
<dbReference type="KEGG" id="egl:EGR_10105"/>
<reference evidence="1 2" key="1">
    <citation type="journal article" date="2013" name="Nat. Genet.">
        <title>The genome of the hydatid tapeworm Echinococcus granulosus.</title>
        <authorList>
            <person name="Zheng H."/>
            <person name="Zhang W."/>
            <person name="Zhang L."/>
            <person name="Zhang Z."/>
            <person name="Li J."/>
            <person name="Lu G."/>
            <person name="Zhu Y."/>
            <person name="Wang Y."/>
            <person name="Huang Y."/>
            <person name="Liu J."/>
            <person name="Kang H."/>
            <person name="Chen J."/>
            <person name="Wang L."/>
            <person name="Chen A."/>
            <person name="Yu S."/>
            <person name="Gao Z."/>
            <person name="Jin L."/>
            <person name="Gu W."/>
            <person name="Wang Z."/>
            <person name="Zhao L."/>
            <person name="Shi B."/>
            <person name="Wen H."/>
            <person name="Lin R."/>
            <person name="Jones M.K."/>
            <person name="Brejova B."/>
            <person name="Vinar T."/>
            <person name="Zhao G."/>
            <person name="McManus D.P."/>
            <person name="Chen Z."/>
            <person name="Zhou Y."/>
            <person name="Wang S."/>
        </authorList>
    </citation>
    <scope>NUCLEOTIDE SEQUENCE [LARGE SCALE GENOMIC DNA]</scope>
</reference>